<dbReference type="EMBL" id="BLJY01000005">
    <property type="protein sequence ID" value="GFF15954.1"/>
    <property type="molecule type" value="Genomic_DNA"/>
</dbReference>
<dbReference type="AlphaFoldDB" id="A0A5M3Z1L8"/>
<protein>
    <submittedName>
        <fullName evidence="2">F-box domain protein</fullName>
    </submittedName>
</protein>
<reference evidence="2 3" key="1">
    <citation type="submission" date="2020-01" db="EMBL/GenBank/DDBJ databases">
        <title>Aspergillus terreus IFO 6365 whole genome shotgun sequence.</title>
        <authorList>
            <person name="Kanamasa S."/>
            <person name="Takahashi H."/>
        </authorList>
    </citation>
    <scope>NUCLEOTIDE SEQUENCE [LARGE SCALE GENOMIC DNA]</scope>
    <source>
        <strain evidence="2 3">IFO 6365</strain>
    </source>
</reference>
<dbReference type="SUPFAM" id="SSF81383">
    <property type="entry name" value="F-box domain"/>
    <property type="match status" value="1"/>
</dbReference>
<proteinExistence type="predicted"/>
<keyword evidence="3" id="KW-1185">Reference proteome</keyword>
<accession>A0A5M3Z1L8</accession>
<organism evidence="2 3">
    <name type="scientific">Aspergillus terreus</name>
    <dbReference type="NCBI Taxonomy" id="33178"/>
    <lineage>
        <taxon>Eukaryota</taxon>
        <taxon>Fungi</taxon>
        <taxon>Dikarya</taxon>
        <taxon>Ascomycota</taxon>
        <taxon>Pezizomycotina</taxon>
        <taxon>Eurotiomycetes</taxon>
        <taxon>Eurotiomycetidae</taxon>
        <taxon>Eurotiales</taxon>
        <taxon>Aspergillaceae</taxon>
        <taxon>Aspergillus</taxon>
        <taxon>Aspergillus subgen. Circumdati</taxon>
    </lineage>
</organism>
<name>A0A5M3Z1L8_ASPTE</name>
<gene>
    <name evidence="2" type="ORF">ATEIFO6365_0005014400</name>
</gene>
<dbReference type="Proteomes" id="UP000452235">
    <property type="component" value="Unassembled WGS sequence"/>
</dbReference>
<evidence type="ECO:0000313" key="3">
    <source>
        <dbReference type="Proteomes" id="UP000452235"/>
    </source>
</evidence>
<dbReference type="Pfam" id="PF12937">
    <property type="entry name" value="F-box-like"/>
    <property type="match status" value="1"/>
</dbReference>
<sequence length="170" mass="19481">MAPECHLLRLPPELHLLIASLLGFPDVLRLRFTSRYFHQLIPPLTHPQLLQAETTDYAIAHDLYACRYCLRLRSAVRFADRMLRRRRGRSGRDAGKRFCVECGMQPRRGEARYGPGAQLVIQGVFVVICVACKEFAIGGCDRFGRGTPYCARCWETKERQREVELEGEKG</sequence>
<dbReference type="OrthoDB" id="5281164at2759"/>
<comment type="caution">
    <text evidence="2">The sequence shown here is derived from an EMBL/GenBank/DDBJ whole genome shotgun (WGS) entry which is preliminary data.</text>
</comment>
<dbReference type="InterPro" id="IPR036047">
    <property type="entry name" value="F-box-like_dom_sf"/>
</dbReference>
<evidence type="ECO:0000259" key="1">
    <source>
        <dbReference type="Pfam" id="PF12937"/>
    </source>
</evidence>
<dbReference type="InterPro" id="IPR001810">
    <property type="entry name" value="F-box_dom"/>
</dbReference>
<evidence type="ECO:0000313" key="2">
    <source>
        <dbReference type="EMBL" id="GFF15954.1"/>
    </source>
</evidence>
<feature type="domain" description="F-box" evidence="1">
    <location>
        <begin position="8"/>
        <end position="41"/>
    </location>
</feature>